<dbReference type="Pfam" id="PF08241">
    <property type="entry name" value="Methyltransf_11"/>
    <property type="match status" value="1"/>
</dbReference>
<feature type="domain" description="Methyltransferase type 11" evidence="1">
    <location>
        <begin position="53"/>
        <end position="144"/>
    </location>
</feature>
<evidence type="ECO:0000313" key="2">
    <source>
        <dbReference type="EMBL" id="KWV47780.1"/>
    </source>
</evidence>
<dbReference type="RefSeq" id="WP_136626576.1">
    <property type="nucleotide sequence ID" value="NZ_LNCU01000112.1"/>
</dbReference>
<evidence type="ECO:0000313" key="3">
    <source>
        <dbReference type="Proteomes" id="UP000057737"/>
    </source>
</evidence>
<evidence type="ECO:0000259" key="1">
    <source>
        <dbReference type="Pfam" id="PF08241"/>
    </source>
</evidence>
<name>A0A120FIN1_9BRAD</name>
<dbReference type="SUPFAM" id="SSF53335">
    <property type="entry name" value="S-adenosyl-L-methionine-dependent methyltransferases"/>
    <property type="match status" value="1"/>
</dbReference>
<gene>
    <name evidence="2" type="ORF">AS156_19265</name>
</gene>
<dbReference type="Proteomes" id="UP000057737">
    <property type="component" value="Unassembled WGS sequence"/>
</dbReference>
<keyword evidence="3" id="KW-1185">Reference proteome</keyword>
<dbReference type="InterPro" id="IPR013216">
    <property type="entry name" value="Methyltransf_11"/>
</dbReference>
<dbReference type="InterPro" id="IPR050508">
    <property type="entry name" value="Methyltransf_Superfamily"/>
</dbReference>
<comment type="caution">
    <text evidence="2">The sequence shown here is derived from an EMBL/GenBank/DDBJ whole genome shotgun (WGS) entry which is preliminary data.</text>
</comment>
<organism evidence="2 3">
    <name type="scientific">Bradyrhizobium macuxiense</name>
    <dbReference type="NCBI Taxonomy" id="1755647"/>
    <lineage>
        <taxon>Bacteria</taxon>
        <taxon>Pseudomonadati</taxon>
        <taxon>Pseudomonadota</taxon>
        <taxon>Alphaproteobacteria</taxon>
        <taxon>Hyphomicrobiales</taxon>
        <taxon>Nitrobacteraceae</taxon>
        <taxon>Bradyrhizobium</taxon>
    </lineage>
</organism>
<dbReference type="Gene3D" id="3.40.50.150">
    <property type="entry name" value="Vaccinia Virus protein VP39"/>
    <property type="match status" value="1"/>
</dbReference>
<dbReference type="GO" id="GO:0008757">
    <property type="term" value="F:S-adenosylmethionine-dependent methyltransferase activity"/>
    <property type="evidence" value="ECO:0007669"/>
    <property type="project" value="InterPro"/>
</dbReference>
<protein>
    <submittedName>
        <fullName evidence="2">Ubiquinone biosynthesis protein UbiE</fullName>
    </submittedName>
</protein>
<dbReference type="CDD" id="cd02440">
    <property type="entry name" value="AdoMet_MTases"/>
    <property type="match status" value="1"/>
</dbReference>
<reference evidence="2 3" key="1">
    <citation type="submission" date="2015-11" db="EMBL/GenBank/DDBJ databases">
        <title>Draft Genome Sequence of the Strain BR 10303 (Bradyrhizobium sp.) isolated from nodules of Centrolobium paraense.</title>
        <authorList>
            <person name="Zelli J.E."/>
            <person name="Simoes-Araujo J.L."/>
            <person name="Barauna A.C."/>
            <person name="Silva K."/>
        </authorList>
    </citation>
    <scope>NUCLEOTIDE SEQUENCE [LARGE SCALE GENOMIC DNA]</scope>
    <source>
        <strain evidence="2 3">BR 10303</strain>
    </source>
</reference>
<proteinExistence type="predicted"/>
<keyword evidence="2" id="KW-0830">Ubiquinone</keyword>
<dbReference type="InterPro" id="IPR029063">
    <property type="entry name" value="SAM-dependent_MTases_sf"/>
</dbReference>
<accession>A0A120FIN1</accession>
<sequence length="274" mass="29142">MQQGEQANQMRFDDPALWDKMAAIYEAQAQPFTAHFADAAVATLAIGPSSNVLDVATGTGAAALSAARTGARVTAIDFSAGMVQLVRAYGVANIDARQMDGQALDLPDGAFDAVMSVFGVMLFADWRAGLREMARVTRPGGSAAIAVWKSPDGAAVHLMVSRIIRTLYPDIVGQSPATGLTELADADRLAAAVIAAGFTEPTIREVSHDSILNVGDDKGADRLFEFGPQWRVLNEEQRAAVVREFAAEVERGRVGDVFRIPSTALIATARRRPS</sequence>
<dbReference type="PANTHER" id="PTHR42912:SF80">
    <property type="entry name" value="METHYLTRANSFERASE DOMAIN-CONTAINING PROTEIN"/>
    <property type="match status" value="1"/>
</dbReference>
<dbReference type="EMBL" id="LNCU01000112">
    <property type="protein sequence ID" value="KWV47780.1"/>
    <property type="molecule type" value="Genomic_DNA"/>
</dbReference>
<dbReference type="AlphaFoldDB" id="A0A120FIN1"/>
<dbReference type="PANTHER" id="PTHR42912">
    <property type="entry name" value="METHYLTRANSFERASE"/>
    <property type="match status" value="1"/>
</dbReference>